<dbReference type="Proteomes" id="UP000196342">
    <property type="component" value="Unassembled WGS sequence"/>
</dbReference>
<evidence type="ECO:0000313" key="4">
    <source>
        <dbReference type="Proteomes" id="UP000196342"/>
    </source>
</evidence>
<dbReference type="RefSeq" id="WP_011137424.1">
    <property type="nucleotide sequence ID" value="NZ_CP024028.1"/>
</dbReference>
<dbReference type="Proteomes" id="UP000254029">
    <property type="component" value="Unassembled WGS sequence"/>
</dbReference>
<dbReference type="Gene3D" id="3.30.160.170">
    <property type="entry name" value="FlaG-like"/>
    <property type="match status" value="1"/>
</dbReference>
<organism evidence="1 4">
    <name type="scientific">Chromobacterium violaceum</name>
    <dbReference type="NCBI Taxonomy" id="536"/>
    <lineage>
        <taxon>Bacteria</taxon>
        <taxon>Pseudomonadati</taxon>
        <taxon>Pseudomonadota</taxon>
        <taxon>Betaproteobacteria</taxon>
        <taxon>Neisseriales</taxon>
        <taxon>Chromobacteriaceae</taxon>
        <taxon>Chromobacterium</taxon>
    </lineage>
</organism>
<dbReference type="EMBL" id="NHOO01000018">
    <property type="protein sequence ID" value="OVE46453.1"/>
    <property type="molecule type" value="Genomic_DNA"/>
</dbReference>
<reference evidence="1 4" key="1">
    <citation type="submission" date="2017-05" db="EMBL/GenBank/DDBJ databases">
        <title>Chromobacterium violaceum GHPS1 isolated from Hydrocarbon polluted soil in French Guiana display an awesome secondary metabolite arsenal and a battery of drug and heavy-metal-resistance and detoxification of xenobiotics proteins.</title>
        <authorList>
            <person name="Belbahri L."/>
        </authorList>
    </citation>
    <scope>NUCLEOTIDE SEQUENCE [LARGE SCALE GENOMIC DNA]</scope>
    <source>
        <strain evidence="1 4">GHPS1</strain>
    </source>
</reference>
<evidence type="ECO:0000313" key="2">
    <source>
        <dbReference type="EMBL" id="SUX34149.1"/>
    </source>
</evidence>
<accession>A0A1R0MYQ2</accession>
<dbReference type="SUPFAM" id="SSF160214">
    <property type="entry name" value="FlaG-like"/>
    <property type="match status" value="1"/>
</dbReference>
<reference evidence="2 5" key="2">
    <citation type="submission" date="2018-06" db="EMBL/GenBank/DDBJ databases">
        <authorList>
            <consortium name="Pathogen Informatics"/>
            <person name="Doyle S."/>
        </authorList>
    </citation>
    <scope>NUCLEOTIDE SEQUENCE [LARGE SCALE GENOMIC DNA]</scope>
    <source>
        <strain evidence="2 5">NCTC8684</strain>
    </source>
</reference>
<dbReference type="EMBL" id="LR134182">
    <property type="protein sequence ID" value="VEB45131.1"/>
    <property type="molecule type" value="Genomic_DNA"/>
</dbReference>
<evidence type="ECO:0000313" key="1">
    <source>
        <dbReference type="EMBL" id="OVE46453.1"/>
    </source>
</evidence>
<evidence type="ECO:0000313" key="5">
    <source>
        <dbReference type="Proteomes" id="UP000254029"/>
    </source>
</evidence>
<accession>A0A202B4F0</accession>
<sequence length="141" mass="15213">MQIPSILSPSVPTTSAPVQRQQLVELAQAPTSDQNQQVLAETTQAVAAVGQNQQQQAAADSEQKQQSLTKQLEDSVKQLNNTASLYNSSLLFSVDKDTGATVVKVVDKENNKVIRQIPSEEALRIAKAIGDFKGLLLKDKA</sequence>
<dbReference type="Proteomes" id="UP000275777">
    <property type="component" value="Chromosome"/>
</dbReference>
<dbReference type="PANTHER" id="PTHR37166">
    <property type="entry name" value="PROTEIN FLAG"/>
    <property type="match status" value="1"/>
</dbReference>
<evidence type="ECO:0000313" key="6">
    <source>
        <dbReference type="Proteomes" id="UP000275777"/>
    </source>
</evidence>
<keyword evidence="4" id="KW-1185">Reference proteome</keyword>
<evidence type="ECO:0000313" key="3">
    <source>
        <dbReference type="EMBL" id="VEB45131.1"/>
    </source>
</evidence>
<keyword evidence="1" id="KW-0966">Cell projection</keyword>
<protein>
    <submittedName>
        <fullName evidence="1">Flagellar biosynthesis protein FlaG</fullName>
    </submittedName>
    <submittedName>
        <fullName evidence="2">Flagellar protein FlaG</fullName>
    </submittedName>
</protein>
<gene>
    <name evidence="1" type="ORF">CBW21_18565</name>
    <name evidence="2" type="ORF">NCTC8684_03268</name>
    <name evidence="3" type="ORF">NCTC9695_05636</name>
</gene>
<dbReference type="PANTHER" id="PTHR37166:SF1">
    <property type="entry name" value="PROTEIN FLAG"/>
    <property type="match status" value="1"/>
</dbReference>
<reference evidence="3 6" key="3">
    <citation type="submission" date="2018-12" db="EMBL/GenBank/DDBJ databases">
        <authorList>
            <consortium name="Pathogen Informatics"/>
        </authorList>
    </citation>
    <scope>NUCLEOTIDE SEQUENCE [LARGE SCALE GENOMIC DNA]</scope>
    <source>
        <strain evidence="3 6">NCTC9695</strain>
    </source>
</reference>
<proteinExistence type="predicted"/>
<keyword evidence="1" id="KW-0282">Flagellum</keyword>
<dbReference type="InterPro" id="IPR035924">
    <property type="entry name" value="FlaG-like_sf"/>
</dbReference>
<dbReference type="Pfam" id="PF03646">
    <property type="entry name" value="FlaG"/>
    <property type="match status" value="1"/>
</dbReference>
<dbReference type="InterPro" id="IPR005186">
    <property type="entry name" value="FlaG"/>
</dbReference>
<dbReference type="AlphaFoldDB" id="A0A1R0MYQ2"/>
<dbReference type="OMA" id="VRQIPNA"/>
<keyword evidence="1" id="KW-0969">Cilium</keyword>
<dbReference type="EMBL" id="UIGR01000001">
    <property type="protein sequence ID" value="SUX34149.1"/>
    <property type="molecule type" value="Genomic_DNA"/>
</dbReference>
<name>A0A1R0MYQ2_CHRVL</name>
<dbReference type="GeneID" id="66365114"/>